<dbReference type="InterPro" id="IPR036513">
    <property type="entry name" value="STAS_dom_sf"/>
</dbReference>
<accession>L8PQW6</accession>
<dbReference type="Gene3D" id="3.30.750.24">
    <property type="entry name" value="STAS domain"/>
    <property type="match status" value="1"/>
</dbReference>
<dbReference type="AlphaFoldDB" id="L8PQW6"/>
<sequence>MDAPAVLRVTPLTDRTGWRAAGEITLPTRQVWEGVLERLADRDEDVCYLELSEVTFVDVAGASALAATVQRLPRRRRVVLDTPPATLQRMLCLFWPDLSAIEVVA</sequence>
<dbReference type="InterPro" id="IPR002645">
    <property type="entry name" value="STAS_dom"/>
</dbReference>
<evidence type="ECO:0000259" key="1">
    <source>
        <dbReference type="PROSITE" id="PS50801"/>
    </source>
</evidence>
<protein>
    <submittedName>
        <fullName evidence="2">Putative Anti sigma factor</fullName>
    </submittedName>
</protein>
<feature type="domain" description="STAS" evidence="1">
    <location>
        <begin position="19"/>
        <end position="91"/>
    </location>
</feature>
<dbReference type="EMBL" id="AMLP01000007">
    <property type="protein sequence ID" value="ELS58900.1"/>
    <property type="molecule type" value="Genomic_DNA"/>
</dbReference>
<organism evidence="2 3">
    <name type="scientific">Streptomyces viridochromogenes Tue57</name>
    <dbReference type="NCBI Taxonomy" id="1160705"/>
    <lineage>
        <taxon>Bacteria</taxon>
        <taxon>Bacillati</taxon>
        <taxon>Actinomycetota</taxon>
        <taxon>Actinomycetes</taxon>
        <taxon>Kitasatosporales</taxon>
        <taxon>Streptomycetaceae</taxon>
        <taxon>Streptomyces</taxon>
    </lineage>
</organism>
<dbReference type="SUPFAM" id="SSF52091">
    <property type="entry name" value="SpoIIaa-like"/>
    <property type="match status" value="1"/>
</dbReference>
<dbReference type="PATRIC" id="fig|1160705.3.peg.150"/>
<dbReference type="Proteomes" id="UP000011205">
    <property type="component" value="Unassembled WGS sequence"/>
</dbReference>
<dbReference type="Pfam" id="PF13466">
    <property type="entry name" value="STAS_2"/>
    <property type="match status" value="1"/>
</dbReference>
<evidence type="ECO:0000313" key="3">
    <source>
        <dbReference type="Proteomes" id="UP000011205"/>
    </source>
</evidence>
<name>L8PQW6_STRVR</name>
<gene>
    <name evidence="2" type="ORF">STVIR_0153</name>
</gene>
<dbReference type="InterPro" id="IPR058548">
    <property type="entry name" value="MlaB-like_STAS"/>
</dbReference>
<reference evidence="2 3" key="1">
    <citation type="journal article" date="2013" name="Genome Announc.">
        <title>Draft Genome Sequence of Streptomyces viridochromogenes Strain Tu57, Producer of Avilamycin.</title>
        <authorList>
            <person name="Gruning B.A."/>
            <person name="Erxleben A."/>
            <person name="Hahnlein A."/>
            <person name="Gunther S."/>
        </authorList>
    </citation>
    <scope>NUCLEOTIDE SEQUENCE [LARGE SCALE GENOMIC DNA]</scope>
    <source>
        <strain evidence="2 3">Tue57</strain>
    </source>
</reference>
<dbReference type="PROSITE" id="PS50801">
    <property type="entry name" value="STAS"/>
    <property type="match status" value="1"/>
</dbReference>
<evidence type="ECO:0000313" key="2">
    <source>
        <dbReference type="EMBL" id="ELS58900.1"/>
    </source>
</evidence>
<proteinExistence type="predicted"/>
<comment type="caution">
    <text evidence="2">The sequence shown here is derived from an EMBL/GenBank/DDBJ whole genome shotgun (WGS) entry which is preliminary data.</text>
</comment>